<comment type="caution">
    <text evidence="2">The sequence shown here is derived from an EMBL/GenBank/DDBJ whole genome shotgun (WGS) entry which is preliminary data.</text>
</comment>
<evidence type="ECO:0000256" key="1">
    <source>
        <dbReference type="SAM" id="MobiDB-lite"/>
    </source>
</evidence>
<dbReference type="Proteomes" id="UP001556098">
    <property type="component" value="Unassembled WGS sequence"/>
</dbReference>
<dbReference type="RefSeq" id="WP_367879846.1">
    <property type="nucleotide sequence ID" value="NZ_JBFNXX010000033.1"/>
</dbReference>
<organism evidence="2 3">
    <name type="scientific">Sulfitobacter sediminis</name>
    <dbReference type="NCBI Taxonomy" id="3234186"/>
    <lineage>
        <taxon>Bacteria</taxon>
        <taxon>Pseudomonadati</taxon>
        <taxon>Pseudomonadota</taxon>
        <taxon>Alphaproteobacteria</taxon>
        <taxon>Rhodobacterales</taxon>
        <taxon>Roseobacteraceae</taxon>
        <taxon>Sulfitobacter</taxon>
    </lineage>
</organism>
<feature type="region of interest" description="Disordered" evidence="1">
    <location>
        <begin position="52"/>
        <end position="74"/>
    </location>
</feature>
<evidence type="ECO:0000313" key="3">
    <source>
        <dbReference type="Proteomes" id="UP001556098"/>
    </source>
</evidence>
<feature type="compositionally biased region" description="Polar residues" evidence="1">
    <location>
        <begin position="56"/>
        <end position="74"/>
    </location>
</feature>
<dbReference type="EMBL" id="JBFNXX010000033">
    <property type="protein sequence ID" value="MEW9922149.1"/>
    <property type="molecule type" value="Genomic_DNA"/>
</dbReference>
<evidence type="ECO:0000313" key="2">
    <source>
        <dbReference type="EMBL" id="MEW9922149.1"/>
    </source>
</evidence>
<name>A0ABV3RUZ0_9RHOB</name>
<protein>
    <submittedName>
        <fullName evidence="2">Uncharacterized protein</fullName>
    </submittedName>
</protein>
<sequence>MFVATLNRLETSIPEILRSFAAKKAPNRGSMPTWINDPKLAEQLLRDTGLTPGDLGTSSAYDETKPNFIQQNYW</sequence>
<proteinExistence type="predicted"/>
<keyword evidence="3" id="KW-1185">Reference proteome</keyword>
<gene>
    <name evidence="2" type="ORF">AB2B41_21290</name>
</gene>
<reference evidence="2 3" key="1">
    <citation type="submission" date="2024-07" db="EMBL/GenBank/DDBJ databases">
        <title>Marimonas sp.nov., isolated from tidal-flat sediment.</title>
        <authorList>
            <person name="Jayan J.N."/>
            <person name="Lee S.S."/>
        </authorList>
    </citation>
    <scope>NUCLEOTIDE SEQUENCE [LARGE SCALE GENOMIC DNA]</scope>
    <source>
        <strain evidence="2 3">MJW-29</strain>
    </source>
</reference>
<accession>A0ABV3RUZ0</accession>